<dbReference type="Proteomes" id="UP000527315">
    <property type="component" value="Unassembled WGS sequence"/>
</dbReference>
<sequence>MAMVIAQARNRKHESSSGIRQRLFAGPEGKEAQIARLETLEARQRKVLEEVAQRYKRNLKGRYRRTLNQSIGQVLRFVPEDVIHKIMRKLDRQGSCNGITQLRNRLAEKIIILSEESFREIEQEFSLKKGKTLGI</sequence>
<dbReference type="EMBL" id="DUFJ01000004">
    <property type="protein sequence ID" value="HIH32662.1"/>
    <property type="molecule type" value="Genomic_DNA"/>
</dbReference>
<feature type="region of interest" description="Disordered" evidence="1">
    <location>
        <begin position="1"/>
        <end position="23"/>
    </location>
</feature>
<feature type="non-terminal residue" evidence="2">
    <location>
        <position position="135"/>
    </location>
</feature>
<comment type="caution">
    <text evidence="2">The sequence shown here is derived from an EMBL/GenBank/DDBJ whole genome shotgun (WGS) entry which is preliminary data.</text>
</comment>
<organism evidence="2 3">
    <name type="scientific">Candidatus Iainarchaeum sp</name>
    <dbReference type="NCBI Taxonomy" id="3101447"/>
    <lineage>
        <taxon>Archaea</taxon>
        <taxon>Candidatus Iainarchaeota</taxon>
        <taxon>Candidatus Iainarchaeia</taxon>
        <taxon>Candidatus Iainarchaeales</taxon>
        <taxon>Candidatus Iainarchaeaceae</taxon>
        <taxon>Candidatus Iainarchaeum</taxon>
    </lineage>
</organism>
<evidence type="ECO:0000313" key="3">
    <source>
        <dbReference type="Proteomes" id="UP000527315"/>
    </source>
</evidence>
<proteinExistence type="predicted"/>
<name>A0A7J4KS07_9ARCH</name>
<protein>
    <submittedName>
        <fullName evidence="2">Uncharacterized protein</fullName>
    </submittedName>
</protein>
<accession>A0A7J4KS07</accession>
<gene>
    <name evidence="2" type="ORF">HA227_00255</name>
</gene>
<evidence type="ECO:0000256" key="1">
    <source>
        <dbReference type="SAM" id="MobiDB-lite"/>
    </source>
</evidence>
<reference evidence="3" key="1">
    <citation type="journal article" date="2020" name="bioRxiv">
        <title>A rank-normalized archaeal taxonomy based on genome phylogeny resolves widespread incomplete and uneven classifications.</title>
        <authorList>
            <person name="Rinke C."/>
            <person name="Chuvochina M."/>
            <person name="Mussig A.J."/>
            <person name="Chaumeil P.-A."/>
            <person name="Waite D.W."/>
            <person name="Whitman W.B."/>
            <person name="Parks D.H."/>
            <person name="Hugenholtz P."/>
        </authorList>
    </citation>
    <scope>NUCLEOTIDE SEQUENCE [LARGE SCALE GENOMIC DNA]</scope>
</reference>
<dbReference type="AlphaFoldDB" id="A0A7J4KS07"/>
<evidence type="ECO:0000313" key="2">
    <source>
        <dbReference type="EMBL" id="HIH32662.1"/>
    </source>
</evidence>